<dbReference type="Proteomes" id="UP000054558">
    <property type="component" value="Unassembled WGS sequence"/>
</dbReference>
<keyword evidence="2 4" id="KW-0863">Zinc-finger</keyword>
<dbReference type="GO" id="GO:0008270">
    <property type="term" value="F:zinc ion binding"/>
    <property type="evidence" value="ECO:0007669"/>
    <property type="project" value="UniProtKB-KW"/>
</dbReference>
<sequence>MDRCWRHLSICSKLEKWLNEENKKPKKERRPLPQPPKELPILNGPASPKEIDAFNEAMYEHWEKEVLESCAYCGRRFKPEALKIHNRSCTAEKPAKPAGTALTAASLSNNLSPGAISGTKHVAPGAREASPEESTSPKIGGAKGGRVGAEGLRASANGGMKVAGKVDGALRASSEGLGTKQKAVGGSSGRDDNLNMAAVGRNLPAAEQKSELIELAGEGTKKNGTTSNGNASKFCDECGAAFPKETSKFCGECGSKRPAL</sequence>
<feature type="region of interest" description="Disordered" evidence="5">
    <location>
        <begin position="173"/>
        <end position="195"/>
    </location>
</feature>
<proteinExistence type="predicted"/>
<keyword evidence="1" id="KW-0479">Metal-binding</keyword>
<evidence type="ECO:0000256" key="1">
    <source>
        <dbReference type="ARBA" id="ARBA00022723"/>
    </source>
</evidence>
<reference evidence="7 8" key="1">
    <citation type="journal article" date="2014" name="Nat. Commun.">
        <title>Klebsormidium flaccidum genome reveals primary factors for plant terrestrial adaptation.</title>
        <authorList>
            <person name="Hori K."/>
            <person name="Maruyama F."/>
            <person name="Fujisawa T."/>
            <person name="Togashi T."/>
            <person name="Yamamoto N."/>
            <person name="Seo M."/>
            <person name="Sato S."/>
            <person name="Yamada T."/>
            <person name="Mori H."/>
            <person name="Tajima N."/>
            <person name="Moriyama T."/>
            <person name="Ikeuchi M."/>
            <person name="Watanabe M."/>
            <person name="Wada H."/>
            <person name="Kobayashi K."/>
            <person name="Saito M."/>
            <person name="Masuda T."/>
            <person name="Sasaki-Sekimoto Y."/>
            <person name="Mashiguchi K."/>
            <person name="Awai K."/>
            <person name="Shimojima M."/>
            <person name="Masuda S."/>
            <person name="Iwai M."/>
            <person name="Nobusawa T."/>
            <person name="Narise T."/>
            <person name="Kondo S."/>
            <person name="Saito H."/>
            <person name="Sato R."/>
            <person name="Murakawa M."/>
            <person name="Ihara Y."/>
            <person name="Oshima-Yamada Y."/>
            <person name="Ohtaka K."/>
            <person name="Satoh M."/>
            <person name="Sonobe K."/>
            <person name="Ishii M."/>
            <person name="Ohtani R."/>
            <person name="Kanamori-Sato M."/>
            <person name="Honoki R."/>
            <person name="Miyazaki D."/>
            <person name="Mochizuki H."/>
            <person name="Umetsu J."/>
            <person name="Higashi K."/>
            <person name="Shibata D."/>
            <person name="Kamiya Y."/>
            <person name="Sato N."/>
            <person name="Nakamura Y."/>
            <person name="Tabata S."/>
            <person name="Ida S."/>
            <person name="Kurokawa K."/>
            <person name="Ohta H."/>
        </authorList>
    </citation>
    <scope>NUCLEOTIDE SEQUENCE [LARGE SCALE GENOMIC DNA]</scope>
    <source>
        <strain evidence="7 8">NIES-2285</strain>
    </source>
</reference>
<dbReference type="EMBL" id="DF237093">
    <property type="protein sequence ID" value="GAQ83333.1"/>
    <property type="molecule type" value="Genomic_DNA"/>
</dbReference>
<feature type="region of interest" description="Disordered" evidence="5">
    <location>
        <begin position="20"/>
        <end position="47"/>
    </location>
</feature>
<dbReference type="Pfam" id="PF13913">
    <property type="entry name" value="zf-C2HC_2"/>
    <property type="match status" value="1"/>
</dbReference>
<keyword evidence="3" id="KW-0862">Zinc</keyword>
<dbReference type="OrthoDB" id="1730713at2759"/>
<dbReference type="OMA" id="KITHAQY"/>
<feature type="region of interest" description="Disordered" evidence="5">
    <location>
        <begin position="120"/>
        <end position="146"/>
    </location>
</feature>
<dbReference type="PROSITE" id="PS52027">
    <property type="entry name" value="ZF_C2HC_C3H"/>
    <property type="match status" value="1"/>
</dbReference>
<name>A0A1Y1HYR7_KLENI</name>
<dbReference type="InterPro" id="IPR049899">
    <property type="entry name" value="Znf_C2HC_C3H"/>
</dbReference>
<dbReference type="AlphaFoldDB" id="A0A1Y1HYR7"/>
<evidence type="ECO:0000259" key="6">
    <source>
        <dbReference type="PROSITE" id="PS52027"/>
    </source>
</evidence>
<gene>
    <name evidence="7" type="ORF">KFL_001440210</name>
</gene>
<evidence type="ECO:0000256" key="5">
    <source>
        <dbReference type="SAM" id="MobiDB-lite"/>
    </source>
</evidence>
<organism evidence="7 8">
    <name type="scientific">Klebsormidium nitens</name>
    <name type="common">Green alga</name>
    <name type="synonym">Ulothrix nitens</name>
    <dbReference type="NCBI Taxonomy" id="105231"/>
    <lineage>
        <taxon>Eukaryota</taxon>
        <taxon>Viridiplantae</taxon>
        <taxon>Streptophyta</taxon>
        <taxon>Klebsormidiophyceae</taxon>
        <taxon>Klebsormidiales</taxon>
        <taxon>Klebsormidiaceae</taxon>
        <taxon>Klebsormidium</taxon>
    </lineage>
</organism>
<evidence type="ECO:0000313" key="8">
    <source>
        <dbReference type="Proteomes" id="UP000054558"/>
    </source>
</evidence>
<protein>
    <recommendedName>
        <fullName evidence="6">C2HC/C3H-type domain-containing protein</fullName>
    </recommendedName>
</protein>
<feature type="domain" description="C2HC/C3H-type" evidence="6">
    <location>
        <begin position="66"/>
        <end position="95"/>
    </location>
</feature>
<accession>A0A1Y1HYR7</accession>
<evidence type="ECO:0000256" key="4">
    <source>
        <dbReference type="PROSITE-ProRule" id="PRU01371"/>
    </source>
</evidence>
<dbReference type="Gene3D" id="3.30.160.60">
    <property type="entry name" value="Classic Zinc Finger"/>
    <property type="match status" value="1"/>
</dbReference>
<keyword evidence="8" id="KW-1185">Reference proteome</keyword>
<evidence type="ECO:0000313" key="7">
    <source>
        <dbReference type="EMBL" id="GAQ83333.1"/>
    </source>
</evidence>
<evidence type="ECO:0000256" key="3">
    <source>
        <dbReference type="ARBA" id="ARBA00022833"/>
    </source>
</evidence>
<evidence type="ECO:0000256" key="2">
    <source>
        <dbReference type="ARBA" id="ARBA00022771"/>
    </source>
</evidence>